<comment type="caution">
    <text evidence="1">The sequence shown here is derived from an EMBL/GenBank/DDBJ whole genome shotgun (WGS) entry which is preliminary data.</text>
</comment>
<gene>
    <name evidence="1" type="ORF">S01H4_40750</name>
</gene>
<dbReference type="AlphaFoldDB" id="X1BFH1"/>
<proteinExistence type="predicted"/>
<evidence type="ECO:0008006" key="2">
    <source>
        <dbReference type="Google" id="ProtNLM"/>
    </source>
</evidence>
<sequence length="77" mass="8416">AGNRCYGPVHLTWTAIAWFKNDGATQLSLGGAKQDEQGLRKFKLEFGTIEQPQPNGRKSISRSGSLLAACRQLVRGK</sequence>
<dbReference type="EMBL" id="BART01022225">
    <property type="protein sequence ID" value="GAG93775.1"/>
    <property type="molecule type" value="Genomic_DNA"/>
</dbReference>
<evidence type="ECO:0000313" key="1">
    <source>
        <dbReference type="EMBL" id="GAG93775.1"/>
    </source>
</evidence>
<organism evidence="1">
    <name type="scientific">marine sediment metagenome</name>
    <dbReference type="NCBI Taxonomy" id="412755"/>
    <lineage>
        <taxon>unclassified sequences</taxon>
        <taxon>metagenomes</taxon>
        <taxon>ecological metagenomes</taxon>
    </lineage>
</organism>
<protein>
    <recommendedName>
        <fullName evidence="2">BioF2-like acetyltransferase domain-containing protein</fullName>
    </recommendedName>
</protein>
<dbReference type="Gene3D" id="3.40.630.30">
    <property type="match status" value="1"/>
</dbReference>
<name>X1BFH1_9ZZZZ</name>
<reference evidence="1" key="1">
    <citation type="journal article" date="2014" name="Front. Microbiol.">
        <title>High frequency of phylogenetically diverse reductive dehalogenase-homologous genes in deep subseafloor sedimentary metagenomes.</title>
        <authorList>
            <person name="Kawai M."/>
            <person name="Futagami T."/>
            <person name="Toyoda A."/>
            <person name="Takaki Y."/>
            <person name="Nishi S."/>
            <person name="Hori S."/>
            <person name="Arai W."/>
            <person name="Tsubouchi T."/>
            <person name="Morono Y."/>
            <person name="Uchiyama I."/>
            <person name="Ito T."/>
            <person name="Fujiyama A."/>
            <person name="Inagaki F."/>
            <person name="Takami H."/>
        </authorList>
    </citation>
    <scope>NUCLEOTIDE SEQUENCE</scope>
    <source>
        <strain evidence="1">Expedition CK06-06</strain>
    </source>
</reference>
<accession>X1BFH1</accession>
<dbReference type="InterPro" id="IPR016181">
    <property type="entry name" value="Acyl_CoA_acyltransferase"/>
</dbReference>
<dbReference type="SUPFAM" id="SSF55729">
    <property type="entry name" value="Acyl-CoA N-acyltransferases (Nat)"/>
    <property type="match status" value="1"/>
</dbReference>
<feature type="non-terminal residue" evidence="1">
    <location>
        <position position="1"/>
    </location>
</feature>